<reference evidence="4 5" key="1">
    <citation type="submission" date="2016-10" db="EMBL/GenBank/DDBJ databases">
        <authorList>
            <person name="de Groot N.N."/>
        </authorList>
    </citation>
    <scope>NUCLEOTIDE SEQUENCE [LARGE SCALE GENOMIC DNA]</scope>
    <source>
        <strain evidence="4 5">DSM 26130</strain>
    </source>
</reference>
<proteinExistence type="predicted"/>
<dbReference type="Proteomes" id="UP000198598">
    <property type="component" value="Unassembled WGS sequence"/>
</dbReference>
<organism evidence="4 5">
    <name type="scientific">Spirosoma endophyticum</name>
    <dbReference type="NCBI Taxonomy" id="662367"/>
    <lineage>
        <taxon>Bacteria</taxon>
        <taxon>Pseudomonadati</taxon>
        <taxon>Bacteroidota</taxon>
        <taxon>Cytophagia</taxon>
        <taxon>Cytophagales</taxon>
        <taxon>Cytophagaceae</taxon>
        <taxon>Spirosoma</taxon>
    </lineage>
</organism>
<dbReference type="CDD" id="cd03801">
    <property type="entry name" value="GT4_PimA-like"/>
    <property type="match status" value="1"/>
</dbReference>
<dbReference type="PANTHER" id="PTHR12526">
    <property type="entry name" value="GLYCOSYLTRANSFERASE"/>
    <property type="match status" value="1"/>
</dbReference>
<dbReference type="GO" id="GO:0016757">
    <property type="term" value="F:glycosyltransferase activity"/>
    <property type="evidence" value="ECO:0007669"/>
    <property type="project" value="UniProtKB-KW"/>
</dbReference>
<sequence length="386" mass="43771">MNLLWLAAVPHPLKSGGGHPVPWVTSLAHKLVEKGDANITILSYNPYVAQDEEVVHKGIKYVFIKVPEDKRDVLRAFSGRIKRVQNYLKDVGNEYDLMHIHGAEQQYHVIGANVKIPKVLSAQGFTREYYKHLPKRPEYRHLAWLVAGYYEKRFMPTVKHFICRTHWDKSVVRTMQPKAVIHHNWELLRPEFYTAIQPATDREPNAVLFVGGDNYIKGISEALQTVDMLRKKIPIRLIVTGSGSKQSLLKLVDKLSLHNIKPDDIEHRGMLSAAQLWDTYHEAFCLLHPSYIDNSPNSVCEAQLAGLPVVASDVGGVSSLVKSYETGLLTSLNVADIAEAVEQLWQNTSLRNTLARQAREISLERFDQQQIVDITESIYQEVLANP</sequence>
<dbReference type="InterPro" id="IPR001296">
    <property type="entry name" value="Glyco_trans_1"/>
</dbReference>
<dbReference type="Gene3D" id="3.40.50.2000">
    <property type="entry name" value="Glycogen Phosphorylase B"/>
    <property type="match status" value="2"/>
</dbReference>
<name>A0A1I2CA59_9BACT</name>
<feature type="domain" description="Glycosyl transferase family 1" evidence="3">
    <location>
        <begin position="200"/>
        <end position="360"/>
    </location>
</feature>
<keyword evidence="1" id="KW-0328">Glycosyltransferase</keyword>
<keyword evidence="5" id="KW-1185">Reference proteome</keyword>
<evidence type="ECO:0000313" key="5">
    <source>
        <dbReference type="Proteomes" id="UP000198598"/>
    </source>
</evidence>
<dbReference type="PANTHER" id="PTHR12526:SF629">
    <property type="entry name" value="TEICHURONIC ACID BIOSYNTHESIS GLYCOSYLTRANSFERASE TUAH-RELATED"/>
    <property type="match status" value="1"/>
</dbReference>
<protein>
    <submittedName>
        <fullName evidence="4">Glycosyltransferase involved in cell wall bisynthesis</fullName>
    </submittedName>
</protein>
<evidence type="ECO:0000313" key="4">
    <source>
        <dbReference type="EMBL" id="SFE65144.1"/>
    </source>
</evidence>
<dbReference type="SUPFAM" id="SSF53756">
    <property type="entry name" value="UDP-Glycosyltransferase/glycogen phosphorylase"/>
    <property type="match status" value="1"/>
</dbReference>
<dbReference type="AlphaFoldDB" id="A0A1I2CA59"/>
<dbReference type="RefSeq" id="WP_093832289.1">
    <property type="nucleotide sequence ID" value="NZ_FOLQ01000017.1"/>
</dbReference>
<keyword evidence="2 4" id="KW-0808">Transferase</keyword>
<evidence type="ECO:0000256" key="1">
    <source>
        <dbReference type="ARBA" id="ARBA00022676"/>
    </source>
</evidence>
<dbReference type="Pfam" id="PF00534">
    <property type="entry name" value="Glycos_transf_1"/>
    <property type="match status" value="1"/>
</dbReference>
<dbReference type="OrthoDB" id="1522162at2"/>
<dbReference type="EMBL" id="FOLQ01000017">
    <property type="protein sequence ID" value="SFE65144.1"/>
    <property type="molecule type" value="Genomic_DNA"/>
</dbReference>
<evidence type="ECO:0000259" key="3">
    <source>
        <dbReference type="Pfam" id="PF00534"/>
    </source>
</evidence>
<evidence type="ECO:0000256" key="2">
    <source>
        <dbReference type="ARBA" id="ARBA00022679"/>
    </source>
</evidence>
<gene>
    <name evidence="4" type="ORF">SAMN05216167_11711</name>
</gene>
<accession>A0A1I2CA59</accession>
<dbReference type="STRING" id="662367.SAMN05216167_11711"/>